<protein>
    <submittedName>
        <fullName evidence="1">Uncharacterized protein</fullName>
    </submittedName>
</protein>
<proteinExistence type="predicted"/>
<sequence length="190" mass="22381">MTRKNTGLMRLLRKNYVDVPVLHCIIHQEVLCNKFVKMNNVIRIGGNRAQSHRKLVEFLKELSVEFHDIPLHSEICWLSAEDLKSDLKIFKSCSEIKNEFNSADFKQHEQYVIELREEFEKRFSDFDNMIILQLFADPMAVTIEDQDPELQMELCELHSTILLSSKPNLTYGQLWNFVMPDKYPSFTILL</sequence>
<reference evidence="1 2" key="1">
    <citation type="submission" date="2023-02" db="EMBL/GenBank/DDBJ databases">
        <title>LHISI_Scaffold_Assembly.</title>
        <authorList>
            <person name="Stuart O.P."/>
            <person name="Cleave R."/>
            <person name="Magrath M.J.L."/>
            <person name="Mikheyev A.S."/>
        </authorList>
    </citation>
    <scope>NUCLEOTIDE SEQUENCE [LARGE SCALE GENOMIC DNA]</scope>
    <source>
        <strain evidence="1">Daus_M_001</strain>
        <tissue evidence="1">Leg muscle</tissue>
    </source>
</reference>
<organism evidence="1 2">
    <name type="scientific">Dryococelus australis</name>
    <dbReference type="NCBI Taxonomy" id="614101"/>
    <lineage>
        <taxon>Eukaryota</taxon>
        <taxon>Metazoa</taxon>
        <taxon>Ecdysozoa</taxon>
        <taxon>Arthropoda</taxon>
        <taxon>Hexapoda</taxon>
        <taxon>Insecta</taxon>
        <taxon>Pterygota</taxon>
        <taxon>Neoptera</taxon>
        <taxon>Polyneoptera</taxon>
        <taxon>Phasmatodea</taxon>
        <taxon>Verophasmatodea</taxon>
        <taxon>Anareolatae</taxon>
        <taxon>Phasmatidae</taxon>
        <taxon>Eurycanthinae</taxon>
        <taxon>Dryococelus</taxon>
    </lineage>
</organism>
<comment type="caution">
    <text evidence="1">The sequence shown here is derived from an EMBL/GenBank/DDBJ whole genome shotgun (WGS) entry which is preliminary data.</text>
</comment>
<name>A0ABQ9II36_9NEOP</name>
<evidence type="ECO:0000313" key="1">
    <source>
        <dbReference type="EMBL" id="KAJ8896322.1"/>
    </source>
</evidence>
<accession>A0ABQ9II36</accession>
<dbReference type="PANTHER" id="PTHR45913:SF20">
    <property type="entry name" value="GENERAL TRANSCRIPTION FACTOR II-I REPEAT DOMAIN-CONTAINING PROTEIN 2"/>
    <property type="match status" value="1"/>
</dbReference>
<dbReference type="PANTHER" id="PTHR45913">
    <property type="entry name" value="EPM2A-INTERACTING PROTEIN 1"/>
    <property type="match status" value="1"/>
</dbReference>
<dbReference type="EMBL" id="JARBHB010000001">
    <property type="protein sequence ID" value="KAJ8896322.1"/>
    <property type="molecule type" value="Genomic_DNA"/>
</dbReference>
<gene>
    <name evidence="1" type="ORF">PR048_001666</name>
</gene>
<keyword evidence="2" id="KW-1185">Reference proteome</keyword>
<evidence type="ECO:0000313" key="2">
    <source>
        <dbReference type="Proteomes" id="UP001159363"/>
    </source>
</evidence>
<dbReference type="Proteomes" id="UP001159363">
    <property type="component" value="Chromosome 1"/>
</dbReference>